<feature type="region of interest" description="Disordered" evidence="1">
    <location>
        <begin position="47"/>
        <end position="96"/>
    </location>
</feature>
<evidence type="ECO:0000259" key="2">
    <source>
        <dbReference type="Pfam" id="PF05627"/>
    </source>
</evidence>
<dbReference type="Pfam" id="PF05627">
    <property type="entry name" value="AvrRpt-cleavage"/>
    <property type="match status" value="1"/>
</dbReference>
<dbReference type="InterPro" id="IPR008700">
    <property type="entry name" value="TypeIII_avirulence_cleave"/>
</dbReference>
<dbReference type="AlphaFoldDB" id="A0A835AA09"/>
<keyword evidence="4" id="KW-1185">Reference proteome</keyword>
<comment type="caution">
    <text evidence="3">The sequence shown here is derived from an EMBL/GenBank/DDBJ whole genome shotgun (WGS) entry which is preliminary data.</text>
</comment>
<dbReference type="GO" id="GO:0005886">
    <property type="term" value="C:plasma membrane"/>
    <property type="evidence" value="ECO:0007669"/>
    <property type="project" value="TreeGrafter"/>
</dbReference>
<reference evidence="3" key="1">
    <citation type="submission" date="2020-07" db="EMBL/GenBank/DDBJ databases">
        <title>Genome sequence and genetic diversity analysis of an under-domesticated orphan crop, white fonio (Digitaria exilis).</title>
        <authorList>
            <person name="Bennetzen J.L."/>
            <person name="Chen S."/>
            <person name="Ma X."/>
            <person name="Wang X."/>
            <person name="Yssel A.E.J."/>
            <person name="Chaluvadi S.R."/>
            <person name="Johnson M."/>
            <person name="Gangashetty P."/>
            <person name="Hamidou F."/>
            <person name="Sanogo M.D."/>
            <person name="Zwaenepoel A."/>
            <person name="Wallace J."/>
            <person name="Van De Peer Y."/>
            <person name="Van Deynze A."/>
        </authorList>
    </citation>
    <scope>NUCLEOTIDE SEQUENCE</scope>
    <source>
        <tissue evidence="3">Leaves</tissue>
    </source>
</reference>
<dbReference type="OrthoDB" id="1903947at2759"/>
<dbReference type="PANTHER" id="PTHR33159">
    <property type="entry name" value="RPM1-INTERACTING PROTEIN 4 (RIN4) FAMILY PROTEIN"/>
    <property type="match status" value="1"/>
</dbReference>
<evidence type="ECO:0000313" key="4">
    <source>
        <dbReference type="Proteomes" id="UP000636709"/>
    </source>
</evidence>
<organism evidence="3 4">
    <name type="scientific">Digitaria exilis</name>
    <dbReference type="NCBI Taxonomy" id="1010633"/>
    <lineage>
        <taxon>Eukaryota</taxon>
        <taxon>Viridiplantae</taxon>
        <taxon>Streptophyta</taxon>
        <taxon>Embryophyta</taxon>
        <taxon>Tracheophyta</taxon>
        <taxon>Spermatophyta</taxon>
        <taxon>Magnoliopsida</taxon>
        <taxon>Liliopsida</taxon>
        <taxon>Poales</taxon>
        <taxon>Poaceae</taxon>
        <taxon>PACMAD clade</taxon>
        <taxon>Panicoideae</taxon>
        <taxon>Panicodae</taxon>
        <taxon>Paniceae</taxon>
        <taxon>Anthephorinae</taxon>
        <taxon>Digitaria</taxon>
    </lineage>
</organism>
<protein>
    <recommendedName>
        <fullName evidence="2">RIN4 pathogenic type III effector avirulence factor Avr cleavage site domain-containing protein</fullName>
    </recommendedName>
</protein>
<proteinExistence type="predicted"/>
<accession>A0A835AA09</accession>
<dbReference type="Proteomes" id="UP000636709">
    <property type="component" value="Unassembled WGS sequence"/>
</dbReference>
<evidence type="ECO:0000313" key="3">
    <source>
        <dbReference type="EMBL" id="KAF8649663.1"/>
    </source>
</evidence>
<name>A0A835AA09_9POAL</name>
<dbReference type="InterPro" id="IPR040387">
    <property type="entry name" value="RIN4/NOI4"/>
</dbReference>
<feature type="domain" description="RIN4 pathogenic type III effector avirulence factor Avr cleavage site" evidence="2">
    <location>
        <begin position="18"/>
        <end position="51"/>
    </location>
</feature>
<dbReference type="EMBL" id="JACEFO010002753">
    <property type="protein sequence ID" value="KAF8649663.1"/>
    <property type="molecule type" value="Genomic_DNA"/>
</dbReference>
<evidence type="ECO:0000256" key="1">
    <source>
        <dbReference type="SAM" id="MobiDB-lite"/>
    </source>
</evidence>
<dbReference type="PANTHER" id="PTHR33159:SF93">
    <property type="entry name" value="PROTEIN NOI4"/>
    <property type="match status" value="1"/>
</dbReference>
<sequence length="105" mass="11293">MARARACVFVYATVQDKAGRPLPKFGEWDVKNPATSEGFTVIFQKARDGKKTTGPGHAQSGIPPAFRDHHGSAGGDGGYRSSDSHQYDTPPKHAKKKWAFCTGGC</sequence>
<gene>
    <name evidence="3" type="ORF">HU200_064203</name>
</gene>